<protein>
    <submittedName>
        <fullName evidence="2">Uncharacterized protein</fullName>
    </submittedName>
</protein>
<reference evidence="2" key="1">
    <citation type="journal article" date="2023" name="Science">
        <title>Genome structures resolve the early diversification of teleost fishes.</title>
        <authorList>
            <person name="Parey E."/>
            <person name="Louis A."/>
            <person name="Montfort J."/>
            <person name="Bouchez O."/>
            <person name="Roques C."/>
            <person name="Iampietro C."/>
            <person name="Lluch J."/>
            <person name="Castinel A."/>
            <person name="Donnadieu C."/>
            <person name="Desvignes T."/>
            <person name="Floi Bucao C."/>
            <person name="Jouanno E."/>
            <person name="Wen M."/>
            <person name="Mejri S."/>
            <person name="Dirks R."/>
            <person name="Jansen H."/>
            <person name="Henkel C."/>
            <person name="Chen W.J."/>
            <person name="Zahm M."/>
            <person name="Cabau C."/>
            <person name="Klopp C."/>
            <person name="Thompson A.W."/>
            <person name="Robinson-Rechavi M."/>
            <person name="Braasch I."/>
            <person name="Lecointre G."/>
            <person name="Bobe J."/>
            <person name="Postlethwait J.H."/>
            <person name="Berthelot C."/>
            <person name="Roest Crollius H."/>
            <person name="Guiguen Y."/>
        </authorList>
    </citation>
    <scope>NUCLEOTIDE SEQUENCE</scope>
    <source>
        <strain evidence="2">WJC10195</strain>
    </source>
</reference>
<comment type="caution">
    <text evidence="2">The sequence shown here is derived from an EMBL/GenBank/DDBJ whole genome shotgun (WGS) entry which is preliminary data.</text>
</comment>
<feature type="region of interest" description="Disordered" evidence="1">
    <location>
        <begin position="157"/>
        <end position="216"/>
    </location>
</feature>
<organism evidence="2 3">
    <name type="scientific">Synaphobranchus kaupii</name>
    <name type="common">Kaup's arrowtooth eel</name>
    <dbReference type="NCBI Taxonomy" id="118154"/>
    <lineage>
        <taxon>Eukaryota</taxon>
        <taxon>Metazoa</taxon>
        <taxon>Chordata</taxon>
        <taxon>Craniata</taxon>
        <taxon>Vertebrata</taxon>
        <taxon>Euteleostomi</taxon>
        <taxon>Actinopterygii</taxon>
        <taxon>Neopterygii</taxon>
        <taxon>Teleostei</taxon>
        <taxon>Anguilliformes</taxon>
        <taxon>Synaphobranchidae</taxon>
        <taxon>Synaphobranchus</taxon>
    </lineage>
</organism>
<name>A0A9Q1G7N2_SYNKA</name>
<evidence type="ECO:0000256" key="1">
    <source>
        <dbReference type="SAM" id="MobiDB-lite"/>
    </source>
</evidence>
<accession>A0A9Q1G7N2</accession>
<dbReference type="EMBL" id="JAINUF010000002">
    <property type="protein sequence ID" value="KAJ8376900.1"/>
    <property type="molecule type" value="Genomic_DNA"/>
</dbReference>
<evidence type="ECO:0000313" key="2">
    <source>
        <dbReference type="EMBL" id="KAJ8376900.1"/>
    </source>
</evidence>
<feature type="compositionally biased region" description="Pro residues" evidence="1">
    <location>
        <begin position="185"/>
        <end position="197"/>
    </location>
</feature>
<proteinExistence type="predicted"/>
<sequence length="216" mass="23098">MTPTRPLQLAKKEAAAGLACSLVEFSHVALLLGSLHGLRRGLGAGVRGSEWDSSIMPHLIQTQTLDAPRVSGLISQSVLPAPKNFSVEVEVRGHSHARTGGPGVMGEQVTGSCHLKSNVAGWLRKGQTKHSDPVSLLICLYGGGGRVREEHARASQREAWKRAKLPCSSTRRPPVYDTTRHHPPPPDWGQQPPPPPARSLFPGSYSTADPSVLSPA</sequence>
<keyword evidence="3" id="KW-1185">Reference proteome</keyword>
<dbReference type="Proteomes" id="UP001152622">
    <property type="component" value="Chromosome 2"/>
</dbReference>
<dbReference type="AlphaFoldDB" id="A0A9Q1G7N2"/>
<evidence type="ECO:0000313" key="3">
    <source>
        <dbReference type="Proteomes" id="UP001152622"/>
    </source>
</evidence>
<gene>
    <name evidence="2" type="ORF">SKAU_G00074800</name>
</gene>